<gene>
    <name evidence="1" type="ORF">ACFPIJ_21095</name>
</gene>
<dbReference type="EMBL" id="JBHSIU010000020">
    <property type="protein sequence ID" value="MFC5000324.1"/>
    <property type="molecule type" value="Genomic_DNA"/>
</dbReference>
<proteinExistence type="predicted"/>
<dbReference type="Proteomes" id="UP001595912">
    <property type="component" value="Unassembled WGS sequence"/>
</dbReference>
<comment type="caution">
    <text evidence="1">The sequence shown here is derived from an EMBL/GenBank/DDBJ whole genome shotgun (WGS) entry which is preliminary data.</text>
</comment>
<evidence type="ECO:0000313" key="2">
    <source>
        <dbReference type="Proteomes" id="UP001595912"/>
    </source>
</evidence>
<name>A0ABV9VX95_9ACTN</name>
<dbReference type="Gene3D" id="3.10.450.50">
    <property type="match status" value="1"/>
</dbReference>
<dbReference type="InterPro" id="IPR032710">
    <property type="entry name" value="NTF2-like_dom_sf"/>
</dbReference>
<sequence length="122" mass="13464">MMDATAVEDVAARWVAAWTTGRTSVLFTLLAAGARVESNLDPDGDFIEKLTGYAAALTSVSVFSRTVIDRRVALVYDCAVDAEQFRLAEFLVLTESGLIAEVRRVYDLYAVERLMPELLLET</sequence>
<keyword evidence="2" id="KW-1185">Reference proteome</keyword>
<organism evidence="1 2">
    <name type="scientific">Dactylosporangium cerinum</name>
    <dbReference type="NCBI Taxonomy" id="1434730"/>
    <lineage>
        <taxon>Bacteria</taxon>
        <taxon>Bacillati</taxon>
        <taxon>Actinomycetota</taxon>
        <taxon>Actinomycetes</taxon>
        <taxon>Micromonosporales</taxon>
        <taxon>Micromonosporaceae</taxon>
        <taxon>Dactylosporangium</taxon>
    </lineage>
</organism>
<evidence type="ECO:0008006" key="3">
    <source>
        <dbReference type="Google" id="ProtNLM"/>
    </source>
</evidence>
<accession>A0ABV9VX95</accession>
<reference evidence="2" key="1">
    <citation type="journal article" date="2019" name="Int. J. Syst. Evol. Microbiol.">
        <title>The Global Catalogue of Microorganisms (GCM) 10K type strain sequencing project: providing services to taxonomists for standard genome sequencing and annotation.</title>
        <authorList>
            <consortium name="The Broad Institute Genomics Platform"/>
            <consortium name="The Broad Institute Genome Sequencing Center for Infectious Disease"/>
            <person name="Wu L."/>
            <person name="Ma J."/>
        </authorList>
    </citation>
    <scope>NUCLEOTIDE SEQUENCE [LARGE SCALE GENOMIC DNA]</scope>
    <source>
        <strain evidence="2">CGMCC 4.7152</strain>
    </source>
</reference>
<evidence type="ECO:0000313" key="1">
    <source>
        <dbReference type="EMBL" id="MFC5000324.1"/>
    </source>
</evidence>
<dbReference type="SUPFAM" id="SSF54427">
    <property type="entry name" value="NTF2-like"/>
    <property type="match status" value="1"/>
</dbReference>
<protein>
    <recommendedName>
        <fullName evidence="3">SnoaL-like domain-containing protein</fullName>
    </recommendedName>
</protein>